<dbReference type="Pfam" id="PF13167">
    <property type="entry name" value="GTP-bdg_N"/>
    <property type="match status" value="1"/>
</dbReference>
<accession>A0A3G9GAA2</accession>
<dbReference type="FunFam" id="3.40.50.11060:FF:000001">
    <property type="entry name" value="GTPase HflX"/>
    <property type="match status" value="1"/>
</dbReference>
<dbReference type="PRINTS" id="PR00326">
    <property type="entry name" value="GTP1OBG"/>
</dbReference>
<evidence type="ECO:0000256" key="3">
    <source>
        <dbReference type="ARBA" id="ARBA00022741"/>
    </source>
</evidence>
<dbReference type="AlphaFoldDB" id="A0A3G9GAA2"/>
<reference evidence="12" key="1">
    <citation type="journal article" date="2017" name="Biotechnol. Biofuels">
        <title>Evaluation of environmental bacterial communities as a factor affecting the growth of duckweed Lemna minor.</title>
        <authorList>
            <person name="Ishizawa H."/>
            <person name="Kuroda M."/>
            <person name="Morikawa M."/>
            <person name="Ike M."/>
        </authorList>
    </citation>
    <scope>NUCLEOTIDE SEQUENCE [LARGE SCALE GENOMIC DNA]</scope>
    <source>
        <strain evidence="12">M6</strain>
    </source>
</reference>
<dbReference type="InterPro" id="IPR030394">
    <property type="entry name" value="G_HFLX_dom"/>
</dbReference>
<dbReference type="PANTHER" id="PTHR10229:SF0">
    <property type="entry name" value="GTP-BINDING PROTEIN 6-RELATED"/>
    <property type="match status" value="1"/>
</dbReference>
<evidence type="ECO:0000256" key="5">
    <source>
        <dbReference type="ARBA" id="ARBA00023134"/>
    </source>
</evidence>
<dbReference type="Proteomes" id="UP000278756">
    <property type="component" value="Chromosome 2"/>
</dbReference>
<comment type="subcellular location">
    <subcellularLocation>
        <location evidence="6">Cytoplasm</location>
    </subcellularLocation>
    <text evidence="6">May associate with membranes.</text>
</comment>
<evidence type="ECO:0000313" key="11">
    <source>
        <dbReference type="EMBL" id="BBF82144.1"/>
    </source>
</evidence>
<dbReference type="EMBL" id="AP018828">
    <property type="protein sequence ID" value="BBF82144.1"/>
    <property type="molecule type" value="Genomic_DNA"/>
</dbReference>
<dbReference type="InterPro" id="IPR032305">
    <property type="entry name" value="GTP-bd_M"/>
</dbReference>
<evidence type="ECO:0000256" key="9">
    <source>
        <dbReference type="SAM" id="MobiDB-lite"/>
    </source>
</evidence>
<feature type="binding site" evidence="8">
    <location>
        <position position="232"/>
    </location>
    <ligand>
        <name>Mg(2+)</name>
        <dbReference type="ChEBI" id="CHEBI:18420"/>
    </ligand>
</feature>
<dbReference type="Gene3D" id="6.10.250.2860">
    <property type="match status" value="1"/>
</dbReference>
<feature type="region of interest" description="Disordered" evidence="9">
    <location>
        <begin position="20"/>
        <end position="44"/>
    </location>
</feature>
<keyword evidence="4 8" id="KW-0460">Magnesium</keyword>
<dbReference type="GO" id="GO:0005737">
    <property type="term" value="C:cytoplasm"/>
    <property type="evidence" value="ECO:0007669"/>
    <property type="project" value="UniProtKB-SubCell"/>
</dbReference>
<dbReference type="InterPro" id="IPR045498">
    <property type="entry name" value="HflX_C"/>
</dbReference>
<comment type="subunit">
    <text evidence="6">Monomer. Associates with the 50S ribosomal subunit.</text>
</comment>
<dbReference type="Pfam" id="PF01926">
    <property type="entry name" value="MMR_HSR1"/>
    <property type="match status" value="1"/>
</dbReference>
<dbReference type="GO" id="GO:0005525">
    <property type="term" value="F:GTP binding"/>
    <property type="evidence" value="ECO:0007669"/>
    <property type="project" value="UniProtKB-UniRule"/>
</dbReference>
<keyword evidence="3 6" id="KW-0547">Nucleotide-binding</keyword>
<dbReference type="Pfam" id="PF16360">
    <property type="entry name" value="GTP-bdg_M"/>
    <property type="match status" value="1"/>
</dbReference>
<dbReference type="Gene3D" id="3.40.50.11060">
    <property type="entry name" value="GTPase HflX, N-terminal domain"/>
    <property type="match status" value="1"/>
</dbReference>
<reference evidence="12" key="2">
    <citation type="journal article" date="2017" name="Plant Physiol. Biochem.">
        <title>Differential oxidative and antioxidative response of duckweed Lemna minor toward plant growth promoting/inhibiting bacteria.</title>
        <authorList>
            <person name="Ishizawa H."/>
            <person name="Kuroda M."/>
            <person name="Morikawa M."/>
            <person name="Ike M."/>
        </authorList>
    </citation>
    <scope>NUCLEOTIDE SEQUENCE [LARGE SCALE GENOMIC DNA]</scope>
    <source>
        <strain evidence="12">M6</strain>
    </source>
</reference>
<keyword evidence="1 6" id="KW-0963">Cytoplasm</keyword>
<feature type="binding site" evidence="8">
    <location>
        <position position="252"/>
    </location>
    <ligand>
        <name>Mg(2+)</name>
        <dbReference type="ChEBI" id="CHEBI:18420"/>
    </ligand>
</feature>
<sequence>MTTKFVNRTPETQRAVIIDPDMAAPHAPSSPRQPQGVPAARRYDESRLDEAAGLAIALDLEIVAADTARVRKPNPATLFGSGKVEEIVTLCEEVEADLVIVNTTLTPIQQRNLEKAWERKVIDRTGLILEIFGRRARTREGKLQVELARLEYERSRLVRTWTHLERQRATGTTGGPGETQIELDRRMIADKIKLLKGELDEVRRTRSLHRSARKKVPYPIVALVGYTNAGKSTLFNHLTRAEVLAKDMLFATLDTTLRTLKLPGGRAAIISDTVGFISDLPHELVAAFRATLEEVLEADLILHVRDMSNPESDAQAQDVMQVLTHIHPDLDKSRLIEVWNKIDLLDEEARDILYSRAVLDRAMNKPIMVSAITGEGIEKLLSDIALKVDEAGTEIDVELAPQDGQLLAFLYTQGRVLDRFDDETGHIHLKVKLSDQALGRYEQMTGRA</sequence>
<evidence type="ECO:0000256" key="4">
    <source>
        <dbReference type="ARBA" id="ARBA00022842"/>
    </source>
</evidence>
<feature type="binding site" evidence="7">
    <location>
        <begin position="272"/>
        <end position="275"/>
    </location>
    <ligand>
        <name>GTP</name>
        <dbReference type="ChEBI" id="CHEBI:37565"/>
    </ligand>
</feature>
<keyword evidence="2 8" id="KW-0479">Metal-binding</keyword>
<dbReference type="Gene3D" id="3.40.50.300">
    <property type="entry name" value="P-loop containing nucleotide triphosphate hydrolases"/>
    <property type="match status" value="1"/>
</dbReference>
<feature type="binding site" evidence="7">
    <location>
        <begin position="340"/>
        <end position="343"/>
    </location>
    <ligand>
        <name>GTP</name>
        <dbReference type="ChEBI" id="CHEBI:37565"/>
    </ligand>
</feature>
<evidence type="ECO:0000256" key="7">
    <source>
        <dbReference type="PIRSR" id="PIRSR006809-1"/>
    </source>
</evidence>
<evidence type="ECO:0000256" key="1">
    <source>
        <dbReference type="ARBA" id="ARBA00022490"/>
    </source>
</evidence>
<protein>
    <recommendedName>
        <fullName evidence="6">GTPase HflX</fullName>
    </recommendedName>
    <alternativeName>
        <fullName evidence="6">GTP-binding protein HflX</fullName>
    </alternativeName>
</protein>
<dbReference type="GO" id="GO:0043022">
    <property type="term" value="F:ribosome binding"/>
    <property type="evidence" value="ECO:0007669"/>
    <property type="project" value="TreeGrafter"/>
</dbReference>
<evidence type="ECO:0000256" key="8">
    <source>
        <dbReference type="PIRSR" id="PIRSR006809-2"/>
    </source>
</evidence>
<name>A0A3G9GAA2_9CAUL</name>
<proteinExistence type="inferred from homology"/>
<evidence type="ECO:0000256" key="2">
    <source>
        <dbReference type="ARBA" id="ARBA00022723"/>
    </source>
</evidence>
<dbReference type="PANTHER" id="PTHR10229">
    <property type="entry name" value="GTP-BINDING PROTEIN HFLX"/>
    <property type="match status" value="1"/>
</dbReference>
<dbReference type="GO" id="GO:0046872">
    <property type="term" value="F:metal ion binding"/>
    <property type="evidence" value="ECO:0007669"/>
    <property type="project" value="UniProtKB-KW"/>
</dbReference>
<dbReference type="OrthoDB" id="9812272at2"/>
<dbReference type="InterPro" id="IPR006073">
    <property type="entry name" value="GTP-bd"/>
</dbReference>
<dbReference type="InterPro" id="IPR042108">
    <property type="entry name" value="GTPase_HflX_N_sf"/>
</dbReference>
<dbReference type="HAMAP" id="MF_00900">
    <property type="entry name" value="GTPase_HflX"/>
    <property type="match status" value="1"/>
</dbReference>
<comment type="cofactor">
    <cofactor evidence="8">
        <name>Mg(2+)</name>
        <dbReference type="ChEBI" id="CHEBI:18420"/>
    </cofactor>
</comment>
<keyword evidence="5 6" id="KW-0342">GTP-binding</keyword>
<dbReference type="SUPFAM" id="SSF52540">
    <property type="entry name" value="P-loop containing nucleoside triphosphate hydrolases"/>
    <property type="match status" value="1"/>
</dbReference>
<dbReference type="PIRSF" id="PIRSF006809">
    <property type="entry name" value="GTP-binding_hflX_prd"/>
    <property type="match status" value="1"/>
</dbReference>
<evidence type="ECO:0000256" key="6">
    <source>
        <dbReference type="HAMAP-Rule" id="MF_00900"/>
    </source>
</evidence>
<comment type="function">
    <text evidence="6">GTPase that associates with the 50S ribosomal subunit and may have a role during protein synthesis or ribosome biogenesis.</text>
</comment>
<feature type="binding site" evidence="7">
    <location>
        <begin position="250"/>
        <end position="254"/>
    </location>
    <ligand>
        <name>GTP</name>
        <dbReference type="ChEBI" id="CHEBI:37565"/>
    </ligand>
</feature>
<dbReference type="GO" id="GO:0003924">
    <property type="term" value="F:GTPase activity"/>
    <property type="evidence" value="ECO:0007669"/>
    <property type="project" value="UniProtKB-UniRule"/>
</dbReference>
<dbReference type="InterPro" id="IPR027417">
    <property type="entry name" value="P-loop_NTPase"/>
</dbReference>
<feature type="binding site" evidence="7">
    <location>
        <begin position="225"/>
        <end position="232"/>
    </location>
    <ligand>
        <name>GTP</name>
        <dbReference type="ChEBI" id="CHEBI:37565"/>
    </ligand>
</feature>
<organism evidence="11 12">
    <name type="scientific">Asticcacaulis excentricus</name>
    <dbReference type="NCBI Taxonomy" id="78587"/>
    <lineage>
        <taxon>Bacteria</taxon>
        <taxon>Pseudomonadati</taxon>
        <taxon>Pseudomonadota</taxon>
        <taxon>Alphaproteobacteria</taxon>
        <taxon>Caulobacterales</taxon>
        <taxon>Caulobacteraceae</taxon>
        <taxon>Asticcacaulis</taxon>
    </lineage>
</organism>
<dbReference type="Pfam" id="PF19275">
    <property type="entry name" value="HflX_C"/>
    <property type="match status" value="1"/>
</dbReference>
<evidence type="ECO:0000259" key="10">
    <source>
        <dbReference type="PROSITE" id="PS51705"/>
    </source>
</evidence>
<evidence type="ECO:0000313" key="12">
    <source>
        <dbReference type="Proteomes" id="UP000278756"/>
    </source>
</evidence>
<comment type="similarity">
    <text evidence="6">Belongs to the TRAFAC class OBG-HflX-like GTPase superfamily. HflX GTPase family.</text>
</comment>
<dbReference type="NCBIfam" id="TIGR03156">
    <property type="entry name" value="GTP_HflX"/>
    <property type="match status" value="1"/>
</dbReference>
<dbReference type="InterPro" id="IPR016496">
    <property type="entry name" value="GTPase_HflX"/>
</dbReference>
<feature type="domain" description="Hflx-type G" evidence="10">
    <location>
        <begin position="219"/>
        <end position="392"/>
    </location>
</feature>
<gene>
    <name evidence="6" type="primary">hflX</name>
    <name evidence="11" type="ORF">EM6_2772</name>
</gene>
<dbReference type="InterPro" id="IPR025121">
    <property type="entry name" value="GTPase_HflX_N"/>
</dbReference>
<dbReference type="RefSeq" id="WP_126423754.1">
    <property type="nucleotide sequence ID" value="NZ_AP018828.1"/>
</dbReference>
<dbReference type="CDD" id="cd01878">
    <property type="entry name" value="HflX"/>
    <property type="match status" value="1"/>
</dbReference>
<dbReference type="PROSITE" id="PS51705">
    <property type="entry name" value="G_HFLX"/>
    <property type="match status" value="1"/>
</dbReference>